<feature type="region of interest" description="Disordered" evidence="1">
    <location>
        <begin position="102"/>
        <end position="127"/>
    </location>
</feature>
<evidence type="ECO:0000256" key="1">
    <source>
        <dbReference type="SAM" id="MobiDB-lite"/>
    </source>
</evidence>
<dbReference type="STRING" id="414703.SAMN04488125_11819"/>
<name>A0A1I4IQX9_9HYPH</name>
<evidence type="ECO:0000313" key="3">
    <source>
        <dbReference type="Proteomes" id="UP000198804"/>
    </source>
</evidence>
<organism evidence="2 3">
    <name type="scientific">Methylorubrum salsuginis</name>
    <dbReference type="NCBI Taxonomy" id="414703"/>
    <lineage>
        <taxon>Bacteria</taxon>
        <taxon>Pseudomonadati</taxon>
        <taxon>Pseudomonadota</taxon>
        <taxon>Alphaproteobacteria</taxon>
        <taxon>Hyphomicrobiales</taxon>
        <taxon>Methylobacteriaceae</taxon>
        <taxon>Methylorubrum</taxon>
    </lineage>
</organism>
<protein>
    <submittedName>
        <fullName evidence="2">Uncharacterized conserved protein, DUF736 family</fullName>
    </submittedName>
</protein>
<dbReference type="Pfam" id="PF05284">
    <property type="entry name" value="DUF736"/>
    <property type="match status" value="1"/>
</dbReference>
<dbReference type="OrthoDB" id="9800788at2"/>
<dbReference type="RefSeq" id="WP_063987032.1">
    <property type="nucleotide sequence ID" value="NZ_FOSV01000018.1"/>
</dbReference>
<sequence>MATIGTFTPAQDGFLHGSIRTLTLDTPAQLEPVNSDRVGAPAYRLYAGEIELGAAWAKTAKESGRAYHQIRLDDPSFPAPIFANLIEDTDTGVFSLIWSRPRTAKPARRGTSTKAETGKAERRSRRS</sequence>
<proteinExistence type="predicted"/>
<dbReference type="EMBL" id="FOSV01000018">
    <property type="protein sequence ID" value="SFL56695.1"/>
    <property type="molecule type" value="Genomic_DNA"/>
</dbReference>
<accession>A0A1I4IQX9</accession>
<evidence type="ECO:0000313" key="2">
    <source>
        <dbReference type="EMBL" id="SFL56695.1"/>
    </source>
</evidence>
<dbReference type="AlphaFoldDB" id="A0A1I4IQX9"/>
<dbReference type="InterPro" id="IPR007948">
    <property type="entry name" value="DUF736"/>
</dbReference>
<dbReference type="Proteomes" id="UP000198804">
    <property type="component" value="Unassembled WGS sequence"/>
</dbReference>
<reference evidence="3" key="1">
    <citation type="submission" date="2016-10" db="EMBL/GenBank/DDBJ databases">
        <authorList>
            <person name="Varghese N."/>
            <person name="Submissions S."/>
        </authorList>
    </citation>
    <scope>NUCLEOTIDE SEQUENCE [LARGE SCALE GENOMIC DNA]</scope>
    <source>
        <strain evidence="3">CGMCC 1.6474</strain>
    </source>
</reference>
<gene>
    <name evidence="2" type="ORF">SAMN04488125_11819</name>
</gene>
<keyword evidence="3" id="KW-1185">Reference proteome</keyword>